<keyword evidence="7" id="KW-1185">Reference proteome</keyword>
<dbReference type="EMBL" id="JBBNAF010000010">
    <property type="protein sequence ID" value="KAK9108348.1"/>
    <property type="molecule type" value="Genomic_DNA"/>
</dbReference>
<feature type="region of interest" description="Disordered" evidence="4">
    <location>
        <begin position="325"/>
        <end position="350"/>
    </location>
</feature>
<feature type="transmembrane region" description="Helical" evidence="5">
    <location>
        <begin position="87"/>
        <end position="115"/>
    </location>
</feature>
<keyword evidence="5" id="KW-1133">Transmembrane helix</keyword>
<name>A0AAP0I487_9MAGN</name>
<evidence type="ECO:0000256" key="4">
    <source>
        <dbReference type="SAM" id="MobiDB-lite"/>
    </source>
</evidence>
<gene>
    <name evidence="6" type="ORF">Syun_024359</name>
</gene>
<dbReference type="InterPro" id="IPR040229">
    <property type="entry name" value="At3g27390-like"/>
</dbReference>
<reference evidence="6 7" key="1">
    <citation type="submission" date="2024-01" db="EMBL/GenBank/DDBJ databases">
        <title>Genome assemblies of Stephania.</title>
        <authorList>
            <person name="Yang L."/>
        </authorList>
    </citation>
    <scope>NUCLEOTIDE SEQUENCE [LARGE SCALE GENOMIC DNA]</scope>
    <source>
        <strain evidence="6">YNDBR</strain>
        <tissue evidence="6">Leaf</tissue>
    </source>
</reference>
<accession>A0AAP0I487</accession>
<dbReference type="InterPro" id="IPR035500">
    <property type="entry name" value="NHR-like_dom_sf"/>
</dbReference>
<proteinExistence type="predicted"/>
<dbReference type="AlphaFoldDB" id="A0AAP0I487"/>
<keyword evidence="1" id="KW-0805">Transcription regulation</keyword>
<feature type="compositionally biased region" description="Polar residues" evidence="4">
    <location>
        <begin position="576"/>
        <end position="586"/>
    </location>
</feature>
<evidence type="ECO:0000256" key="2">
    <source>
        <dbReference type="ARBA" id="ARBA00023163"/>
    </source>
</evidence>
<protein>
    <submittedName>
        <fullName evidence="6">Uncharacterized protein</fullName>
    </submittedName>
</protein>
<dbReference type="SUPFAM" id="SSF48508">
    <property type="entry name" value="Nuclear receptor ligand-binding domain"/>
    <property type="match status" value="1"/>
</dbReference>
<feature type="compositionally biased region" description="Basic and acidic residues" evidence="4">
    <location>
        <begin position="587"/>
        <end position="600"/>
    </location>
</feature>
<keyword evidence="2" id="KW-0804">Transcription</keyword>
<evidence type="ECO:0000256" key="5">
    <source>
        <dbReference type="SAM" id="Phobius"/>
    </source>
</evidence>
<evidence type="ECO:0000313" key="6">
    <source>
        <dbReference type="EMBL" id="KAK9108348.1"/>
    </source>
</evidence>
<sequence>MEPPKGFWASVWNFIRFLPYFVGLLILGLVKDTAMGTFGVSEGLYSAHLYASSSHLGTLRSSWVSGLHTVFGRIIPLAKLLGPVLKLVLCICILAVLVLWPFVGIIGSFIGGAAYGLLAPLMATFNAVGEGKTNVFFHCFVDGTWSTIQGSFTVVRDFMDVCFFSYFSVMDDLRLKEPPNGKPYEIRLLHLLGAIIVGALGVAVDLVVITCVAVYKSPYMLFKGWRRLFHDLIGREGPFLETICVPFAGLAILLWPAAVIGAVLGSILSSVPLGAFAGVVAYQESSVFLGLSYIITSLAIYDEYSNDVLDMPDWSCFPRLKYRKNSPPVRTSSHGSSFSRPDSFRGPPSRSVSLKNTYIDLKPLELLSGLFSEYRQQGEILVSEGLIETRDFEISKSNKDGSRVISVGLPAYCILQLLMRSIKANSEGLLLSDNSTELTTTNRIKDAVFDWFISPLLVIKDQIKAQNLSDEEENYLCKLVLLNGNSERLKKFDLEYQPDTERKRAELDALARRLRGITRSISRYPTFKRRFDALIRSLSEELAKKNSGSQSNNSSKAVSKSRSMLIRLLSERSFKSRTSNQNNSNRGEIEIDDSKDVDNV</sequence>
<feature type="region of interest" description="Disordered" evidence="4">
    <location>
        <begin position="574"/>
        <end position="600"/>
    </location>
</feature>
<organism evidence="6 7">
    <name type="scientific">Stephania yunnanensis</name>
    <dbReference type="NCBI Taxonomy" id="152371"/>
    <lineage>
        <taxon>Eukaryota</taxon>
        <taxon>Viridiplantae</taxon>
        <taxon>Streptophyta</taxon>
        <taxon>Embryophyta</taxon>
        <taxon>Tracheophyta</taxon>
        <taxon>Spermatophyta</taxon>
        <taxon>Magnoliopsida</taxon>
        <taxon>Ranunculales</taxon>
        <taxon>Menispermaceae</taxon>
        <taxon>Menispermoideae</taxon>
        <taxon>Cissampelideae</taxon>
        <taxon>Stephania</taxon>
    </lineage>
</organism>
<evidence type="ECO:0000313" key="7">
    <source>
        <dbReference type="Proteomes" id="UP001420932"/>
    </source>
</evidence>
<keyword evidence="3" id="KW-0675">Receptor</keyword>
<keyword evidence="5" id="KW-0472">Membrane</keyword>
<feature type="compositionally biased region" description="Polar residues" evidence="4">
    <location>
        <begin position="328"/>
        <end position="340"/>
    </location>
</feature>
<evidence type="ECO:0000256" key="3">
    <source>
        <dbReference type="ARBA" id="ARBA00023170"/>
    </source>
</evidence>
<dbReference type="PANTHER" id="PTHR31133">
    <property type="entry name" value="MEMBRANE PROTEIN"/>
    <property type="match status" value="1"/>
</dbReference>
<dbReference type="Proteomes" id="UP001420932">
    <property type="component" value="Unassembled WGS sequence"/>
</dbReference>
<comment type="caution">
    <text evidence="6">The sequence shown here is derived from an EMBL/GenBank/DDBJ whole genome shotgun (WGS) entry which is preliminary data.</text>
</comment>
<evidence type="ECO:0000256" key="1">
    <source>
        <dbReference type="ARBA" id="ARBA00023015"/>
    </source>
</evidence>
<feature type="transmembrane region" description="Helical" evidence="5">
    <location>
        <begin position="6"/>
        <end position="30"/>
    </location>
</feature>
<feature type="transmembrane region" description="Helical" evidence="5">
    <location>
        <begin position="188"/>
        <end position="215"/>
    </location>
</feature>
<keyword evidence="5" id="KW-0812">Transmembrane</keyword>
<dbReference type="PANTHER" id="PTHR31133:SF3">
    <property type="entry name" value="TRANSMEMBRANE PROTEIN"/>
    <property type="match status" value="1"/>
</dbReference>